<comment type="subcellular location">
    <subcellularLocation>
        <location evidence="1">Membrane</location>
        <topology evidence="1">Multi-pass membrane protein</topology>
    </subcellularLocation>
</comment>
<reference evidence="13" key="3">
    <citation type="submission" date="2016-03" db="UniProtKB">
        <authorList>
            <consortium name="EnsemblProtists"/>
        </authorList>
    </citation>
    <scope>IDENTIFICATION</scope>
</reference>
<feature type="domain" description="Polycystin" evidence="11">
    <location>
        <begin position="13"/>
        <end position="175"/>
    </location>
</feature>
<comment type="similarity">
    <text evidence="2">Belongs to the polycystin family.</text>
</comment>
<accession>L1IB25</accession>
<dbReference type="Pfam" id="PF20519">
    <property type="entry name" value="Polycystin_dom"/>
    <property type="match status" value="1"/>
</dbReference>
<evidence type="ECO:0000259" key="11">
    <source>
        <dbReference type="Pfam" id="PF20519"/>
    </source>
</evidence>
<dbReference type="AlphaFoldDB" id="L1IB25"/>
<dbReference type="PANTHER" id="PTHR10877:SF183">
    <property type="entry name" value="AT14535P-RELATED"/>
    <property type="match status" value="1"/>
</dbReference>
<dbReference type="RefSeq" id="XP_005820441.1">
    <property type="nucleotide sequence ID" value="XM_005820384.1"/>
</dbReference>
<keyword evidence="8" id="KW-0175">Coiled coil</keyword>
<reference evidence="12 14" key="1">
    <citation type="journal article" date="2012" name="Nature">
        <title>Algal genomes reveal evolutionary mosaicism and the fate of nucleomorphs.</title>
        <authorList>
            <consortium name="DOE Joint Genome Institute"/>
            <person name="Curtis B.A."/>
            <person name="Tanifuji G."/>
            <person name="Burki F."/>
            <person name="Gruber A."/>
            <person name="Irimia M."/>
            <person name="Maruyama S."/>
            <person name="Arias M.C."/>
            <person name="Ball S.G."/>
            <person name="Gile G.H."/>
            <person name="Hirakawa Y."/>
            <person name="Hopkins J.F."/>
            <person name="Kuo A."/>
            <person name="Rensing S.A."/>
            <person name="Schmutz J."/>
            <person name="Symeonidi A."/>
            <person name="Elias M."/>
            <person name="Eveleigh R.J."/>
            <person name="Herman E.K."/>
            <person name="Klute M.J."/>
            <person name="Nakayama T."/>
            <person name="Obornik M."/>
            <person name="Reyes-Prieto A."/>
            <person name="Armbrust E.V."/>
            <person name="Aves S.J."/>
            <person name="Beiko R.G."/>
            <person name="Coutinho P."/>
            <person name="Dacks J.B."/>
            <person name="Durnford D.G."/>
            <person name="Fast N.M."/>
            <person name="Green B.R."/>
            <person name="Grisdale C.J."/>
            <person name="Hempel F."/>
            <person name="Henrissat B."/>
            <person name="Hoppner M.P."/>
            <person name="Ishida K."/>
            <person name="Kim E."/>
            <person name="Koreny L."/>
            <person name="Kroth P.G."/>
            <person name="Liu Y."/>
            <person name="Malik S.B."/>
            <person name="Maier U.G."/>
            <person name="McRose D."/>
            <person name="Mock T."/>
            <person name="Neilson J.A."/>
            <person name="Onodera N.T."/>
            <person name="Poole A.M."/>
            <person name="Pritham E.J."/>
            <person name="Richards T.A."/>
            <person name="Rocap G."/>
            <person name="Roy S.W."/>
            <person name="Sarai C."/>
            <person name="Schaack S."/>
            <person name="Shirato S."/>
            <person name="Slamovits C.H."/>
            <person name="Spencer D.F."/>
            <person name="Suzuki S."/>
            <person name="Worden A.Z."/>
            <person name="Zauner S."/>
            <person name="Barry K."/>
            <person name="Bell C."/>
            <person name="Bharti A.K."/>
            <person name="Crow J.A."/>
            <person name="Grimwood J."/>
            <person name="Kramer R."/>
            <person name="Lindquist E."/>
            <person name="Lucas S."/>
            <person name="Salamov A."/>
            <person name="McFadden G.I."/>
            <person name="Lane C.E."/>
            <person name="Keeling P.J."/>
            <person name="Gray M.W."/>
            <person name="Grigoriev I.V."/>
            <person name="Archibald J.M."/>
        </authorList>
    </citation>
    <scope>NUCLEOTIDE SEQUENCE</scope>
    <source>
        <strain evidence="12 14">CCMP2712</strain>
    </source>
</reference>
<dbReference type="eggNOG" id="KOG3599">
    <property type="taxonomic scope" value="Eukaryota"/>
</dbReference>
<dbReference type="KEGG" id="gtt:GUITHDRAFT_166461"/>
<evidence type="ECO:0000313" key="12">
    <source>
        <dbReference type="EMBL" id="EKX33461.1"/>
    </source>
</evidence>
<dbReference type="HOGENOM" id="CLU_535831_0_0_1"/>
<evidence type="ECO:0000256" key="3">
    <source>
        <dbReference type="ARBA" id="ARBA00022692"/>
    </source>
</evidence>
<feature type="disulfide bond" evidence="7">
    <location>
        <begin position="55"/>
        <end position="69"/>
    </location>
</feature>
<evidence type="ECO:0000313" key="13">
    <source>
        <dbReference type="EnsemblProtists" id="EKX33461"/>
    </source>
</evidence>
<evidence type="ECO:0000313" key="14">
    <source>
        <dbReference type="Proteomes" id="UP000011087"/>
    </source>
</evidence>
<dbReference type="Pfam" id="PF08016">
    <property type="entry name" value="PKD_channel"/>
    <property type="match status" value="1"/>
</dbReference>
<feature type="coiled-coil region" evidence="8">
    <location>
        <begin position="442"/>
        <end position="477"/>
    </location>
</feature>
<evidence type="ECO:0000259" key="10">
    <source>
        <dbReference type="Pfam" id="PF08016"/>
    </source>
</evidence>
<dbReference type="GO" id="GO:0005509">
    <property type="term" value="F:calcium ion binding"/>
    <property type="evidence" value="ECO:0007669"/>
    <property type="project" value="InterPro"/>
</dbReference>
<feature type="transmembrane region" description="Helical" evidence="9">
    <location>
        <begin position="362"/>
        <end position="386"/>
    </location>
</feature>
<evidence type="ECO:0000256" key="4">
    <source>
        <dbReference type="ARBA" id="ARBA00022989"/>
    </source>
</evidence>
<evidence type="ECO:0000256" key="2">
    <source>
        <dbReference type="ARBA" id="ARBA00007200"/>
    </source>
</evidence>
<evidence type="ECO:0000256" key="5">
    <source>
        <dbReference type="ARBA" id="ARBA00023136"/>
    </source>
</evidence>
<feature type="transmembrane region" description="Helical" evidence="9">
    <location>
        <begin position="206"/>
        <end position="227"/>
    </location>
</feature>
<evidence type="ECO:0000256" key="8">
    <source>
        <dbReference type="SAM" id="Coils"/>
    </source>
</evidence>
<keyword evidence="3 9" id="KW-0812">Transmembrane</keyword>
<dbReference type="GeneID" id="17290191"/>
<dbReference type="InterPro" id="IPR003915">
    <property type="entry name" value="PKD_2"/>
</dbReference>
<dbReference type="PRINTS" id="PR01433">
    <property type="entry name" value="POLYCYSTIN2"/>
</dbReference>
<evidence type="ECO:0000256" key="9">
    <source>
        <dbReference type="SAM" id="Phobius"/>
    </source>
</evidence>
<dbReference type="InterPro" id="IPR046791">
    <property type="entry name" value="Polycystin_dom"/>
</dbReference>
<dbReference type="PANTHER" id="PTHR10877">
    <property type="entry name" value="POLYCYSTIN FAMILY MEMBER"/>
    <property type="match status" value="1"/>
</dbReference>
<name>L1IB25_GUITC</name>
<dbReference type="InterPro" id="IPR051223">
    <property type="entry name" value="Polycystin"/>
</dbReference>
<evidence type="ECO:0000256" key="1">
    <source>
        <dbReference type="ARBA" id="ARBA00004141"/>
    </source>
</evidence>
<evidence type="ECO:0000256" key="7">
    <source>
        <dbReference type="PIRSR" id="PIRSR603915-2"/>
    </source>
</evidence>
<proteinExistence type="inferred from homology"/>
<dbReference type="InterPro" id="IPR013122">
    <property type="entry name" value="PKD1_2_channel"/>
</dbReference>
<feature type="transmembrane region" description="Helical" evidence="9">
    <location>
        <begin position="302"/>
        <end position="324"/>
    </location>
</feature>
<evidence type="ECO:0000256" key="6">
    <source>
        <dbReference type="ARBA" id="ARBA00023180"/>
    </source>
</evidence>
<keyword evidence="5 9" id="KW-0472">Membrane</keyword>
<dbReference type="EnsemblProtists" id="EKX33461">
    <property type="protein sequence ID" value="EKX33461"/>
    <property type="gene ID" value="GUITHDRAFT_166461"/>
</dbReference>
<evidence type="ECO:0008006" key="15">
    <source>
        <dbReference type="Google" id="ProtNLM"/>
    </source>
</evidence>
<gene>
    <name evidence="12" type="ORF">GUITHDRAFT_166461</name>
</gene>
<keyword evidence="6" id="KW-0325">Glycoprotein</keyword>
<dbReference type="Gene3D" id="1.10.287.70">
    <property type="match status" value="1"/>
</dbReference>
<feature type="domain" description="Polycystin cation channel PKD1/PKD2" evidence="10">
    <location>
        <begin position="217"/>
        <end position="391"/>
    </location>
</feature>
<dbReference type="OrthoDB" id="444119at2759"/>
<organism evidence="12">
    <name type="scientific">Guillardia theta (strain CCMP2712)</name>
    <name type="common">Cryptophyte</name>
    <dbReference type="NCBI Taxonomy" id="905079"/>
    <lineage>
        <taxon>Eukaryota</taxon>
        <taxon>Cryptophyceae</taxon>
        <taxon>Pyrenomonadales</taxon>
        <taxon>Geminigeraceae</taxon>
        <taxon>Guillardia</taxon>
    </lineage>
</organism>
<dbReference type="Proteomes" id="UP000011087">
    <property type="component" value="Unassembled WGS sequence"/>
</dbReference>
<protein>
    <recommendedName>
        <fullName evidence="15">Polycystin cation channel PKD1/PKD2 domain-containing protein</fullName>
    </recommendedName>
</protein>
<keyword evidence="4 9" id="KW-1133">Transmembrane helix</keyword>
<keyword evidence="14" id="KW-1185">Reference proteome</keyword>
<dbReference type="EMBL" id="JH993141">
    <property type="protein sequence ID" value="EKX33461.1"/>
    <property type="molecule type" value="Genomic_DNA"/>
</dbReference>
<dbReference type="PaxDb" id="55529-EKX33461"/>
<sequence>MFWSWHEFFIKSLIYVENYENGMPRASPRRNMILQHNKLTSGFRMTQRRAKLETCPFADKKYLIFAPSCAGRTYSEGLAGSVDESPFLGAANKTEFVYQSIDTLGSKEVGYFQMFGLDMQASESQLKLLKQERWINQGTSWYRLDFVVYNPNVALYCKINMKIIFDNTGLFIPSYDSYTLPAKGPRYYLSLAKEHRNFLQPLQSTGMLLSLTQLLFLLVSVFLWIAIISDGVRNNLVFSSTSITLSNGQLIDFDHVHEMYRAYNIFSGLHFLSASLKLLSFSRINLSTSVLFDVMLQSMGTLAQYIVLMLFLVIGFAEMSMILFGTSLQQFSTFGASFVNMFEMIRSGWSIFELMGVNPYSALVLCLPFLIIMFYMSFNIIVWLLLKSLEQVNKSRHEMQLSDLAEFANLPLSSQGEKERDVFSFAEIMAALRSRDVTALWMEALVDKYHGWVEERKEEEEEEEEEEEAALTRMLRQDMQGIADMQLKSQLRKEIEDKFDIFLEEIDML</sequence>
<reference evidence="14" key="2">
    <citation type="submission" date="2012-11" db="EMBL/GenBank/DDBJ databases">
        <authorList>
            <person name="Kuo A."/>
            <person name="Curtis B.A."/>
            <person name="Tanifuji G."/>
            <person name="Burki F."/>
            <person name="Gruber A."/>
            <person name="Irimia M."/>
            <person name="Maruyama S."/>
            <person name="Arias M.C."/>
            <person name="Ball S.G."/>
            <person name="Gile G.H."/>
            <person name="Hirakawa Y."/>
            <person name="Hopkins J.F."/>
            <person name="Rensing S.A."/>
            <person name="Schmutz J."/>
            <person name="Symeonidi A."/>
            <person name="Elias M."/>
            <person name="Eveleigh R.J."/>
            <person name="Herman E.K."/>
            <person name="Klute M.J."/>
            <person name="Nakayama T."/>
            <person name="Obornik M."/>
            <person name="Reyes-Prieto A."/>
            <person name="Armbrust E.V."/>
            <person name="Aves S.J."/>
            <person name="Beiko R.G."/>
            <person name="Coutinho P."/>
            <person name="Dacks J.B."/>
            <person name="Durnford D.G."/>
            <person name="Fast N.M."/>
            <person name="Green B.R."/>
            <person name="Grisdale C."/>
            <person name="Hempe F."/>
            <person name="Henrissat B."/>
            <person name="Hoppner M.P."/>
            <person name="Ishida K.-I."/>
            <person name="Kim E."/>
            <person name="Koreny L."/>
            <person name="Kroth P.G."/>
            <person name="Liu Y."/>
            <person name="Malik S.-B."/>
            <person name="Maier U.G."/>
            <person name="McRose D."/>
            <person name="Mock T."/>
            <person name="Neilson J.A."/>
            <person name="Onodera N.T."/>
            <person name="Poole A.M."/>
            <person name="Pritham E.J."/>
            <person name="Richards T.A."/>
            <person name="Rocap G."/>
            <person name="Roy S.W."/>
            <person name="Sarai C."/>
            <person name="Schaack S."/>
            <person name="Shirato S."/>
            <person name="Slamovits C.H."/>
            <person name="Spencer D.F."/>
            <person name="Suzuki S."/>
            <person name="Worden A.Z."/>
            <person name="Zauner S."/>
            <person name="Barry K."/>
            <person name="Bell C."/>
            <person name="Bharti A.K."/>
            <person name="Crow J.A."/>
            <person name="Grimwood J."/>
            <person name="Kramer R."/>
            <person name="Lindquist E."/>
            <person name="Lucas S."/>
            <person name="Salamov A."/>
            <person name="McFadden G.I."/>
            <person name="Lane C.E."/>
            <person name="Keeling P.J."/>
            <person name="Gray M.W."/>
            <person name="Grigoriev I.V."/>
            <person name="Archibald J.M."/>
        </authorList>
    </citation>
    <scope>NUCLEOTIDE SEQUENCE</scope>
    <source>
        <strain evidence="14">CCMP2712</strain>
    </source>
</reference>
<dbReference type="GO" id="GO:0016020">
    <property type="term" value="C:membrane"/>
    <property type="evidence" value="ECO:0007669"/>
    <property type="project" value="UniProtKB-SubCell"/>
</dbReference>